<dbReference type="InterPro" id="IPR002153">
    <property type="entry name" value="TRPC_channel"/>
</dbReference>
<feature type="transmembrane region" description="Helical" evidence="4">
    <location>
        <begin position="98"/>
        <end position="117"/>
    </location>
</feature>
<dbReference type="PANTHER" id="PTHR10117:SF50">
    <property type="entry name" value="ANK_REP_REGION DOMAIN-CONTAINING PROTEIN"/>
    <property type="match status" value="1"/>
</dbReference>
<dbReference type="WBParaSite" id="GPUH_0000611101-mRNA-1">
    <property type="protein sequence ID" value="GPUH_0000611101-mRNA-1"/>
    <property type="gene ID" value="GPUH_0000611101"/>
</dbReference>
<protein>
    <submittedName>
        <fullName evidence="5">Ion_trans domain-containing protein</fullName>
    </submittedName>
</protein>
<evidence type="ECO:0000256" key="3">
    <source>
        <dbReference type="ARBA" id="ARBA00023303"/>
    </source>
</evidence>
<dbReference type="GO" id="GO:0007338">
    <property type="term" value="P:single fertilization"/>
    <property type="evidence" value="ECO:0007669"/>
    <property type="project" value="TreeGrafter"/>
</dbReference>
<accession>A0A183DBL2</accession>
<name>A0A183DBL2_9BILA</name>
<feature type="transmembrane region" description="Helical" evidence="4">
    <location>
        <begin position="46"/>
        <end position="67"/>
    </location>
</feature>
<evidence type="ECO:0000256" key="1">
    <source>
        <dbReference type="ARBA" id="ARBA00022448"/>
    </source>
</evidence>
<keyword evidence="4" id="KW-0812">Transmembrane</keyword>
<keyword evidence="4" id="KW-1133">Transmembrane helix</keyword>
<evidence type="ECO:0000313" key="5">
    <source>
        <dbReference type="WBParaSite" id="GPUH_0000611101-mRNA-1"/>
    </source>
</evidence>
<keyword evidence="3" id="KW-0407">Ion channel</keyword>
<organism evidence="5">
    <name type="scientific">Gongylonema pulchrum</name>
    <dbReference type="NCBI Taxonomy" id="637853"/>
    <lineage>
        <taxon>Eukaryota</taxon>
        <taxon>Metazoa</taxon>
        <taxon>Ecdysozoa</taxon>
        <taxon>Nematoda</taxon>
        <taxon>Chromadorea</taxon>
        <taxon>Rhabditida</taxon>
        <taxon>Spirurina</taxon>
        <taxon>Spiruromorpha</taxon>
        <taxon>Spiruroidea</taxon>
        <taxon>Gongylonematidae</taxon>
        <taxon>Gongylonema</taxon>
    </lineage>
</organism>
<evidence type="ECO:0000256" key="4">
    <source>
        <dbReference type="SAM" id="Phobius"/>
    </source>
</evidence>
<sequence length="204" mass="23800">LGITFRNLYWSFYGYLAPWDYKLIVGNAGPNQEPTEHTITNYVGEVTIAAFHIAVVITLINLMISMLKNEDLEWKFTRCHIYFEYFEWYTAVPPPFNLIYNTTSMLRMIISNIYYFFRPVRIFTDCRCTYFATVISCFFIVELFFAADAAGNFSILPRVLDFSYPHGPKRSFKHRRPSFCPVSADISVCNAILISFVDANKSFW</sequence>
<keyword evidence="1" id="KW-0813">Transport</keyword>
<dbReference type="GO" id="GO:0015279">
    <property type="term" value="F:store-operated calcium channel activity"/>
    <property type="evidence" value="ECO:0007669"/>
    <property type="project" value="TreeGrafter"/>
</dbReference>
<dbReference type="GO" id="GO:0070679">
    <property type="term" value="F:inositol 1,4,5 trisphosphate binding"/>
    <property type="evidence" value="ECO:0007669"/>
    <property type="project" value="TreeGrafter"/>
</dbReference>
<reference evidence="5" key="1">
    <citation type="submission" date="2016-06" db="UniProtKB">
        <authorList>
            <consortium name="WormBaseParasite"/>
        </authorList>
    </citation>
    <scope>IDENTIFICATION</scope>
</reference>
<keyword evidence="2" id="KW-0406">Ion transport</keyword>
<dbReference type="GO" id="GO:0051480">
    <property type="term" value="P:regulation of cytosolic calcium ion concentration"/>
    <property type="evidence" value="ECO:0007669"/>
    <property type="project" value="TreeGrafter"/>
</dbReference>
<dbReference type="GO" id="GO:0034703">
    <property type="term" value="C:cation channel complex"/>
    <property type="evidence" value="ECO:0007669"/>
    <property type="project" value="TreeGrafter"/>
</dbReference>
<dbReference type="GO" id="GO:0005886">
    <property type="term" value="C:plasma membrane"/>
    <property type="evidence" value="ECO:0007669"/>
    <property type="project" value="TreeGrafter"/>
</dbReference>
<feature type="transmembrane region" description="Helical" evidence="4">
    <location>
        <begin position="129"/>
        <end position="147"/>
    </location>
</feature>
<dbReference type="PANTHER" id="PTHR10117">
    <property type="entry name" value="TRANSIENT RECEPTOR POTENTIAL CHANNEL"/>
    <property type="match status" value="1"/>
</dbReference>
<keyword evidence="4" id="KW-0472">Membrane</keyword>
<evidence type="ECO:0000256" key="2">
    <source>
        <dbReference type="ARBA" id="ARBA00023065"/>
    </source>
</evidence>
<dbReference type="AlphaFoldDB" id="A0A183DBL2"/>
<proteinExistence type="predicted"/>